<dbReference type="InterPro" id="IPR038292">
    <property type="entry name" value="YmfJ/YflH_sf"/>
</dbReference>
<dbReference type="Proteomes" id="UP000678228">
    <property type="component" value="Unassembled WGS sequence"/>
</dbReference>
<dbReference type="InterPro" id="IPR021637">
    <property type="entry name" value="DUF3243"/>
</dbReference>
<protein>
    <submittedName>
        <fullName evidence="1">DUF3243 domain-containing protein</fullName>
    </submittedName>
</protein>
<keyword evidence="2" id="KW-1185">Reference proteome</keyword>
<dbReference type="Pfam" id="PF11588">
    <property type="entry name" value="DUF3243"/>
    <property type="match status" value="1"/>
</dbReference>
<reference evidence="1" key="1">
    <citation type="submission" date="2021-03" db="EMBL/GenBank/DDBJ databases">
        <title>Bacillus suaedae sp. nov., isolated from Suaeda aralocaspica.</title>
        <authorList>
            <person name="Lei R.F.R."/>
        </authorList>
    </citation>
    <scope>NUCLEOTIDE SEQUENCE</scope>
    <source>
        <strain evidence="1">YZJH907-2</strain>
    </source>
</reference>
<dbReference type="EMBL" id="JAGKSQ010000005">
    <property type="protein sequence ID" value="MBP3952249.1"/>
    <property type="molecule type" value="Genomic_DNA"/>
</dbReference>
<comment type="caution">
    <text evidence="1">The sequence shown here is derived from an EMBL/GenBank/DDBJ whole genome shotgun (WGS) entry which is preliminary data.</text>
</comment>
<dbReference type="AlphaFoldDB" id="A0A940WT39"/>
<proteinExistence type="predicted"/>
<sequence length="110" mass="12624">MAHNTTDTKIATKVQDHLADMSSDKEEDILSNFQQFKEYLGKKVATADKLGMNEEQMAIAAQKIGDYLAAHVEPKNREEHLLYELWKVGNKEEKHMLAHMLVRLVNSENK</sequence>
<dbReference type="Gene3D" id="1.10.760.20">
    <property type="entry name" value="Protein of unknown function DUF3243"/>
    <property type="match status" value="1"/>
</dbReference>
<gene>
    <name evidence="1" type="ORF">J7W16_13990</name>
</gene>
<evidence type="ECO:0000313" key="1">
    <source>
        <dbReference type="EMBL" id="MBP3952249.1"/>
    </source>
</evidence>
<name>A0A940WT39_9BACI</name>
<evidence type="ECO:0000313" key="2">
    <source>
        <dbReference type="Proteomes" id="UP000678228"/>
    </source>
</evidence>
<organism evidence="1 2">
    <name type="scientific">Halalkalibacter suaedae</name>
    <dbReference type="NCBI Taxonomy" id="2822140"/>
    <lineage>
        <taxon>Bacteria</taxon>
        <taxon>Bacillati</taxon>
        <taxon>Bacillota</taxon>
        <taxon>Bacilli</taxon>
        <taxon>Bacillales</taxon>
        <taxon>Bacillaceae</taxon>
        <taxon>Halalkalibacter</taxon>
    </lineage>
</organism>
<dbReference type="RefSeq" id="WP_210597939.1">
    <property type="nucleotide sequence ID" value="NZ_JAGKSQ010000005.1"/>
</dbReference>
<accession>A0A940WT39</accession>